<dbReference type="AlphaFoldDB" id="D5MAD0"/>
<organism evidence="10">
    <name type="scientific">Saponaria officinalis</name>
    <name type="common">Common soapwort</name>
    <name type="synonym">Lychnis saponaria</name>
    <dbReference type="NCBI Taxonomy" id="3572"/>
    <lineage>
        <taxon>Eukaryota</taxon>
        <taxon>Viridiplantae</taxon>
        <taxon>Streptophyta</taxon>
        <taxon>Embryophyta</taxon>
        <taxon>Tracheophyta</taxon>
        <taxon>Spermatophyta</taxon>
        <taxon>Magnoliopsida</taxon>
        <taxon>eudicotyledons</taxon>
        <taxon>Gunneridae</taxon>
        <taxon>Pentapetalae</taxon>
        <taxon>Caryophyllales</taxon>
        <taxon>Caryophyllaceae</taxon>
        <taxon>Caryophylleae</taxon>
        <taxon>Saponaria</taxon>
    </lineage>
</organism>
<dbReference type="SUPFAM" id="SSF56371">
    <property type="entry name" value="Ribosome inactivating proteins (RIP)"/>
    <property type="match status" value="1"/>
</dbReference>
<keyword evidence="7 8" id="KW-0652">Protein synthesis inhibitor</keyword>
<dbReference type="InterPro" id="IPR001574">
    <property type="entry name" value="Ribosome_inactivat_prot"/>
</dbReference>
<sequence length="299" mass="33221">MKSWIMLVVTWLIILQTTVTAVIIYELNLQGTIKAQYSTFLKQLRDDIKDPNLHYGGTNLPVIKRPVGPPKFLRVNLKASTGTVSLAVQRSNLYVAAYLAKNNNKQFRAYYFKGFQITTNQLNNLFPEAIGVSNQQELGYGESYPQIQNAAGVTRQQAGLGIKKLAESMTKVNGVARVEKDEALFLLIVVQMVGEAARFKYIENLVLNNFDTAKEVEPVPDRVIILENNWGLLSRAAKTANNGVFQTPLVLTSYAVPGVEWRVTTVAEVEIGIFLNVDNNGLPSIIYNNIISSAFGDTY</sequence>
<reference evidence="10" key="1">
    <citation type="journal article" date="2010" name="Physiol. Plantarum">
        <title>Differential expression of saporin genes upon wounding, ABA treatment and leaf development.</title>
        <authorList>
            <person name="Tartarini A."/>
            <person name="Pittaluga E."/>
            <person name="Marcozzi G."/>
            <person name="Testone G."/>
            <person name="Rodrigues-Pousada R.A."/>
            <person name="Giannino D."/>
            <person name="Spano L."/>
        </authorList>
    </citation>
    <scope>NUCLEOTIDE SEQUENCE</scope>
</reference>
<proteinExistence type="evidence at transcript level"/>
<feature type="signal peptide" evidence="9">
    <location>
        <begin position="1"/>
        <end position="21"/>
    </location>
</feature>
<dbReference type="InterPro" id="IPR016139">
    <property type="entry name" value="Ribosome_inactivat_prot_sub2"/>
</dbReference>
<evidence type="ECO:0000256" key="1">
    <source>
        <dbReference type="ARBA" id="ARBA00000237"/>
    </source>
</evidence>
<dbReference type="EC" id="3.2.2.22" evidence="3 8"/>
<dbReference type="Pfam" id="PF00161">
    <property type="entry name" value="RIP"/>
    <property type="match status" value="1"/>
</dbReference>
<comment type="catalytic activity">
    <reaction evidence="1 8">
        <text>Endohydrolysis of the N-glycosidic bond at one specific adenosine on the 28S rRNA.</text>
        <dbReference type="EC" id="3.2.2.22"/>
    </reaction>
</comment>
<dbReference type="GO" id="GO:0006952">
    <property type="term" value="P:defense response"/>
    <property type="evidence" value="ECO:0007669"/>
    <property type="project" value="UniProtKB-KW"/>
</dbReference>
<dbReference type="PROSITE" id="PS00275">
    <property type="entry name" value="SHIGA_RICIN"/>
    <property type="match status" value="1"/>
</dbReference>
<comment type="similarity">
    <text evidence="2">Belongs to the ribosome-inactivating protein family. Type 1 RIP subfamily.</text>
</comment>
<dbReference type="InterPro" id="IPR017989">
    <property type="entry name" value="Ribosome_inactivat_1/2"/>
</dbReference>
<keyword evidence="5 8" id="KW-0378">Hydrolase</keyword>
<dbReference type="Gene3D" id="4.10.470.10">
    <property type="entry name" value="Ricin (A Subunit), domain 2"/>
    <property type="match status" value="1"/>
</dbReference>
<evidence type="ECO:0000256" key="3">
    <source>
        <dbReference type="ARBA" id="ARBA00012001"/>
    </source>
</evidence>
<dbReference type="InterPro" id="IPR036041">
    <property type="entry name" value="Ribosome-inact_prot_sf"/>
</dbReference>
<accession>D5MAD0</accession>
<evidence type="ECO:0000313" key="10">
    <source>
        <dbReference type="EMBL" id="ADE75398.1"/>
    </source>
</evidence>
<evidence type="ECO:0000256" key="6">
    <source>
        <dbReference type="ARBA" id="ARBA00022821"/>
    </source>
</evidence>
<evidence type="ECO:0000256" key="7">
    <source>
        <dbReference type="ARBA" id="ARBA00023193"/>
    </source>
</evidence>
<name>D5MAD0_SAPOF</name>
<dbReference type="GO" id="GO:0030598">
    <property type="term" value="F:rRNA N-glycosylase activity"/>
    <property type="evidence" value="ECO:0007669"/>
    <property type="project" value="UniProtKB-EC"/>
</dbReference>
<keyword evidence="9" id="KW-0732">Signal</keyword>
<dbReference type="InterPro" id="IPR017988">
    <property type="entry name" value="Ribosome_inactivat_prot_CS"/>
</dbReference>
<feature type="chain" id="PRO_5003074470" description="rRNA N-glycosylase" evidence="9">
    <location>
        <begin position="22"/>
        <end position="299"/>
    </location>
</feature>
<evidence type="ECO:0000256" key="2">
    <source>
        <dbReference type="ARBA" id="ARBA00008544"/>
    </source>
</evidence>
<evidence type="ECO:0000256" key="8">
    <source>
        <dbReference type="RuleBase" id="RU004915"/>
    </source>
</evidence>
<evidence type="ECO:0000256" key="9">
    <source>
        <dbReference type="SAM" id="SignalP"/>
    </source>
</evidence>
<protein>
    <recommendedName>
        <fullName evidence="3 8">rRNA N-glycosylase</fullName>
        <ecNumber evidence="3 8">3.2.2.22</ecNumber>
    </recommendedName>
</protein>
<dbReference type="PANTHER" id="PTHR33453:SF34">
    <property type="entry name" value="RIBOSOME-INACTIVATING PROTEIN"/>
    <property type="match status" value="1"/>
</dbReference>
<dbReference type="EMBL" id="HM028667">
    <property type="protein sequence ID" value="ADE75398.1"/>
    <property type="molecule type" value="mRNA"/>
</dbReference>
<dbReference type="GO" id="GO:0090729">
    <property type="term" value="F:toxin activity"/>
    <property type="evidence" value="ECO:0007669"/>
    <property type="project" value="UniProtKB-KW"/>
</dbReference>
<dbReference type="GO" id="GO:0017148">
    <property type="term" value="P:negative regulation of translation"/>
    <property type="evidence" value="ECO:0007669"/>
    <property type="project" value="UniProtKB-KW"/>
</dbReference>
<evidence type="ECO:0000256" key="4">
    <source>
        <dbReference type="ARBA" id="ARBA00022656"/>
    </source>
</evidence>
<dbReference type="PANTHER" id="PTHR33453">
    <property type="match status" value="1"/>
</dbReference>
<evidence type="ECO:0000256" key="5">
    <source>
        <dbReference type="ARBA" id="ARBA00022801"/>
    </source>
</evidence>
<keyword evidence="6 8" id="KW-0611">Plant defense</keyword>
<dbReference type="PRINTS" id="PR00396">
    <property type="entry name" value="SHIGARICIN"/>
</dbReference>
<dbReference type="InterPro" id="IPR016138">
    <property type="entry name" value="Ribosome_inactivat_prot_sub1"/>
</dbReference>
<keyword evidence="4 8" id="KW-0800">Toxin</keyword>
<dbReference type="Gene3D" id="3.40.420.10">
    <property type="entry name" value="Ricin (A subunit), domain 1"/>
    <property type="match status" value="1"/>
</dbReference>